<proteinExistence type="predicted"/>
<keyword evidence="2 5" id="KW-0378">Hydrolase</keyword>
<evidence type="ECO:0000256" key="6">
    <source>
        <dbReference type="SAM" id="SignalP"/>
    </source>
</evidence>
<dbReference type="Proteomes" id="UP000225706">
    <property type="component" value="Unassembled WGS sequence"/>
</dbReference>
<evidence type="ECO:0000256" key="5">
    <source>
        <dbReference type="RuleBase" id="RU363034"/>
    </source>
</evidence>
<evidence type="ECO:0000256" key="4">
    <source>
        <dbReference type="ARBA" id="ARBA00023157"/>
    </source>
</evidence>
<dbReference type="EMBL" id="LSMT01000185">
    <property type="protein sequence ID" value="PFX24129.1"/>
    <property type="molecule type" value="Genomic_DNA"/>
</dbReference>
<dbReference type="PANTHER" id="PTHR24252">
    <property type="entry name" value="ACROSIN-RELATED"/>
    <property type="match status" value="1"/>
</dbReference>
<dbReference type="PROSITE" id="PS00135">
    <property type="entry name" value="TRYPSIN_SER"/>
    <property type="match status" value="1"/>
</dbReference>
<reference evidence="9" key="1">
    <citation type="journal article" date="2017" name="bioRxiv">
        <title>Comparative analysis of the genomes of Stylophora pistillata and Acropora digitifera provides evidence for extensive differences between species of corals.</title>
        <authorList>
            <person name="Voolstra C.R."/>
            <person name="Li Y."/>
            <person name="Liew Y.J."/>
            <person name="Baumgarten S."/>
            <person name="Zoccola D."/>
            <person name="Flot J.-F."/>
            <person name="Tambutte S."/>
            <person name="Allemand D."/>
            <person name="Aranda M."/>
        </authorList>
    </citation>
    <scope>NUCLEOTIDE SEQUENCE [LARGE SCALE GENOMIC DNA]</scope>
</reference>
<keyword evidence="3 5" id="KW-0720">Serine protease</keyword>
<dbReference type="Gene3D" id="2.40.10.10">
    <property type="entry name" value="Trypsin-like serine proteases"/>
    <property type="match status" value="1"/>
</dbReference>
<dbReference type="CDD" id="cd00190">
    <property type="entry name" value="Tryp_SPc"/>
    <property type="match status" value="1"/>
</dbReference>
<dbReference type="PROSITE" id="PS00134">
    <property type="entry name" value="TRYPSIN_HIS"/>
    <property type="match status" value="1"/>
</dbReference>
<dbReference type="OrthoDB" id="10002959at2759"/>
<feature type="chain" id="PRO_5012518688" evidence="6">
    <location>
        <begin position="23"/>
        <end position="406"/>
    </location>
</feature>
<dbReference type="PROSITE" id="PS50240">
    <property type="entry name" value="TRYPSIN_DOM"/>
    <property type="match status" value="1"/>
</dbReference>
<comment type="caution">
    <text evidence="8">The sequence shown here is derived from an EMBL/GenBank/DDBJ whole genome shotgun (WGS) entry which is preliminary data.</text>
</comment>
<dbReference type="InterPro" id="IPR043504">
    <property type="entry name" value="Peptidase_S1_PA_chymotrypsin"/>
</dbReference>
<dbReference type="AlphaFoldDB" id="A0A2B4S506"/>
<dbReference type="PANTHER" id="PTHR24252:SF7">
    <property type="entry name" value="HYALIN"/>
    <property type="match status" value="1"/>
</dbReference>
<accession>A0A2B4S506</accession>
<organism evidence="8 9">
    <name type="scientific">Stylophora pistillata</name>
    <name type="common">Smooth cauliflower coral</name>
    <dbReference type="NCBI Taxonomy" id="50429"/>
    <lineage>
        <taxon>Eukaryota</taxon>
        <taxon>Metazoa</taxon>
        <taxon>Cnidaria</taxon>
        <taxon>Anthozoa</taxon>
        <taxon>Hexacorallia</taxon>
        <taxon>Scleractinia</taxon>
        <taxon>Astrocoeniina</taxon>
        <taxon>Pocilloporidae</taxon>
        <taxon>Stylophora</taxon>
    </lineage>
</organism>
<dbReference type="SMART" id="SM00020">
    <property type="entry name" value="Tryp_SPc"/>
    <property type="match status" value="1"/>
</dbReference>
<feature type="signal peptide" evidence="6">
    <location>
        <begin position="1"/>
        <end position="22"/>
    </location>
</feature>
<dbReference type="FunFam" id="2.40.10.10:FF:000003">
    <property type="entry name" value="Transmembrane serine protease 3"/>
    <property type="match status" value="1"/>
</dbReference>
<dbReference type="SUPFAM" id="SSF50494">
    <property type="entry name" value="Trypsin-like serine proteases"/>
    <property type="match status" value="1"/>
</dbReference>
<dbReference type="GO" id="GO:0006508">
    <property type="term" value="P:proteolysis"/>
    <property type="evidence" value="ECO:0007669"/>
    <property type="project" value="UniProtKB-KW"/>
</dbReference>
<evidence type="ECO:0000313" key="8">
    <source>
        <dbReference type="EMBL" id="PFX24129.1"/>
    </source>
</evidence>
<dbReference type="STRING" id="50429.A0A2B4S506"/>
<keyword evidence="1 5" id="KW-0645">Protease</keyword>
<dbReference type="PRINTS" id="PR00722">
    <property type="entry name" value="CHYMOTRYPSIN"/>
</dbReference>
<dbReference type="InterPro" id="IPR001254">
    <property type="entry name" value="Trypsin_dom"/>
</dbReference>
<evidence type="ECO:0000256" key="1">
    <source>
        <dbReference type="ARBA" id="ARBA00022670"/>
    </source>
</evidence>
<evidence type="ECO:0000313" key="9">
    <source>
        <dbReference type="Proteomes" id="UP000225706"/>
    </source>
</evidence>
<evidence type="ECO:0000256" key="2">
    <source>
        <dbReference type="ARBA" id="ARBA00022801"/>
    </source>
</evidence>
<gene>
    <name evidence="8" type="primary">Ctrb1</name>
    <name evidence="8" type="ORF">AWC38_SpisGene11283</name>
</gene>
<protein>
    <submittedName>
        <fullName evidence="8">Chymotrypsinogen B</fullName>
    </submittedName>
</protein>
<evidence type="ECO:0000256" key="3">
    <source>
        <dbReference type="ARBA" id="ARBA00022825"/>
    </source>
</evidence>
<dbReference type="InterPro" id="IPR018114">
    <property type="entry name" value="TRYPSIN_HIS"/>
</dbReference>
<feature type="domain" description="Peptidase S1" evidence="7">
    <location>
        <begin position="167"/>
        <end position="404"/>
    </location>
</feature>
<name>A0A2B4S506_STYPI</name>
<keyword evidence="9" id="KW-1185">Reference proteome</keyword>
<evidence type="ECO:0000259" key="7">
    <source>
        <dbReference type="PROSITE" id="PS50240"/>
    </source>
</evidence>
<dbReference type="InterPro" id="IPR009003">
    <property type="entry name" value="Peptidase_S1_PA"/>
</dbReference>
<dbReference type="InterPro" id="IPR033116">
    <property type="entry name" value="TRYPSIN_SER"/>
</dbReference>
<dbReference type="InterPro" id="IPR001314">
    <property type="entry name" value="Peptidase_S1A"/>
</dbReference>
<keyword evidence="6" id="KW-0732">Signal</keyword>
<sequence length="406" mass="45504">MFLAHFLFRVLLMFAVTQFVSSANTRRCDSSLKQSNNKVIVSWPINVRAFTPDPYTDICFGKASKGNAVSILCWNKATNSFTFSNHSASLSSCDWCKNIVTNPQAQEQHDGSVRVSVEVALAGTFGQLVYWYIIWNGEYNRVINEMLLCIYKIESFDCGKKPPLPKILGGTDAVPGEWPWHVSLKHTDKAHFCGGSVISPRWIVTAAHCFDSFDTKDVSIVAGKYHLSRTDGFEQELPIKRLFKHPRYSVTCRYNYDVALLELNGTLKLNNRVGSVCLPDAEFDPGTSCYITGWGTSEHGVKKTSKILKQARLPLVSRDICKRSYKDLRRSGFCVTKRMRCAGYAEGGVDACQGDSGGPLVCRRKRKWYLMGVISWGVGCGEAGRYGVYGDVLRLKHWIQNVIQDS</sequence>
<dbReference type="Pfam" id="PF00089">
    <property type="entry name" value="Trypsin"/>
    <property type="match status" value="1"/>
</dbReference>
<dbReference type="GO" id="GO:0004252">
    <property type="term" value="F:serine-type endopeptidase activity"/>
    <property type="evidence" value="ECO:0007669"/>
    <property type="project" value="InterPro"/>
</dbReference>
<keyword evidence="4" id="KW-1015">Disulfide bond</keyword>